<comment type="caution">
    <text evidence="3">The sequence shown here is derived from an EMBL/GenBank/DDBJ whole genome shotgun (WGS) entry which is preliminary data.</text>
</comment>
<sequence length="136" mass="15284">MELAATRTERSSSLTCGPHRMHTRRRRWREEDKLAIVMSVGVAGATITEIAHRHDVTRQQIYAWRSELKKKGLLPVSSNALFIPVDLNAVQTDAPELRESCSGMIELRLICGRTLRFESSMAPDVLTQIIRAVEAA</sequence>
<name>A0ABR6GJ70_9HYPH</name>
<proteinExistence type="inferred from homology"/>
<comment type="similarity">
    <text evidence="1">Belongs to the transposase 8 family.</text>
</comment>
<dbReference type="InterPro" id="IPR036388">
    <property type="entry name" value="WH-like_DNA-bd_sf"/>
</dbReference>
<dbReference type="EMBL" id="JACHXX010000016">
    <property type="protein sequence ID" value="MBB3166344.1"/>
    <property type="molecule type" value="Genomic_DNA"/>
</dbReference>
<dbReference type="Pfam" id="PF01527">
    <property type="entry name" value="HTH_Tnp_1"/>
    <property type="match status" value="1"/>
</dbReference>
<dbReference type="PANTHER" id="PTHR37936">
    <property type="entry name" value="TRANSPOSASE INSC FOR INSERTION ELEMENT IS2A-RELATED"/>
    <property type="match status" value="1"/>
</dbReference>
<dbReference type="InterPro" id="IPR010921">
    <property type="entry name" value="Trp_repressor/repl_initiator"/>
</dbReference>
<gene>
    <name evidence="3" type="ORF">FHS25_006861</name>
</gene>
<keyword evidence="4" id="KW-1185">Reference proteome</keyword>
<dbReference type="RefSeq" id="WP_245310541.1">
    <property type="nucleotide sequence ID" value="NZ_JACHXX010000016.1"/>
</dbReference>
<evidence type="ECO:0000256" key="2">
    <source>
        <dbReference type="SAM" id="MobiDB-lite"/>
    </source>
</evidence>
<dbReference type="NCBIfam" id="NF047595">
    <property type="entry name" value="IS66_ISRel24_TnpA"/>
    <property type="match status" value="1"/>
</dbReference>
<feature type="region of interest" description="Disordered" evidence="2">
    <location>
        <begin position="1"/>
        <end position="24"/>
    </location>
</feature>
<dbReference type="PANTHER" id="PTHR37936:SF3">
    <property type="entry name" value="TRANSPOSASE INSC FOR INSERTION ELEMENT IS2A-RELATED"/>
    <property type="match status" value="1"/>
</dbReference>
<dbReference type="Proteomes" id="UP000542811">
    <property type="component" value="Unassembled WGS sequence"/>
</dbReference>
<protein>
    <submittedName>
        <fullName evidence="3">Transposase</fullName>
    </submittedName>
</protein>
<evidence type="ECO:0000313" key="3">
    <source>
        <dbReference type="EMBL" id="MBB3166344.1"/>
    </source>
</evidence>
<evidence type="ECO:0000256" key="1">
    <source>
        <dbReference type="ARBA" id="ARBA00009964"/>
    </source>
</evidence>
<dbReference type="SUPFAM" id="SSF48295">
    <property type="entry name" value="TrpR-like"/>
    <property type="match status" value="1"/>
</dbReference>
<dbReference type="InterPro" id="IPR002514">
    <property type="entry name" value="Transposase_8"/>
</dbReference>
<organism evidence="3 4">
    <name type="scientific">Rhizobium laguerreae</name>
    <dbReference type="NCBI Taxonomy" id="1076926"/>
    <lineage>
        <taxon>Bacteria</taxon>
        <taxon>Pseudomonadati</taxon>
        <taxon>Pseudomonadota</taxon>
        <taxon>Alphaproteobacteria</taxon>
        <taxon>Hyphomicrobiales</taxon>
        <taxon>Rhizobiaceae</taxon>
        <taxon>Rhizobium/Agrobacterium group</taxon>
        <taxon>Rhizobium</taxon>
    </lineage>
</organism>
<evidence type="ECO:0000313" key="4">
    <source>
        <dbReference type="Proteomes" id="UP000542811"/>
    </source>
</evidence>
<dbReference type="Gene3D" id="1.10.10.10">
    <property type="entry name" value="Winged helix-like DNA-binding domain superfamily/Winged helix DNA-binding domain"/>
    <property type="match status" value="1"/>
</dbReference>
<accession>A0ABR6GJ70</accession>
<reference evidence="3 4" key="1">
    <citation type="submission" date="2020-08" db="EMBL/GenBank/DDBJ databases">
        <title>Genomic Encyclopedia of Type Strains, Phase III (KMG-III): the genomes of soil and plant-associated and newly described type strains.</title>
        <authorList>
            <person name="Whitman W."/>
        </authorList>
    </citation>
    <scope>NUCLEOTIDE SEQUENCE [LARGE SCALE GENOMIC DNA]</scope>
    <source>
        <strain evidence="3 4">CECT 8280</strain>
    </source>
</reference>